<evidence type="ECO:0000256" key="1">
    <source>
        <dbReference type="ARBA" id="ARBA00023015"/>
    </source>
</evidence>
<reference evidence="6 7" key="1">
    <citation type="submission" date="2019-03" db="EMBL/GenBank/DDBJ databases">
        <title>Paraburkholderia sp. 4M-K11, isolated from subtropical forest soil.</title>
        <authorList>
            <person name="Gao Z.-H."/>
            <person name="Qiu L.-H."/>
        </authorList>
    </citation>
    <scope>NUCLEOTIDE SEQUENCE [LARGE SCALE GENOMIC DNA]</scope>
    <source>
        <strain evidence="6 7">4M-K11</strain>
    </source>
</reference>
<dbReference type="Pfam" id="PF00440">
    <property type="entry name" value="TetR_N"/>
    <property type="match status" value="1"/>
</dbReference>
<dbReference type="InterPro" id="IPR001647">
    <property type="entry name" value="HTH_TetR"/>
</dbReference>
<dbReference type="EMBL" id="SMRP01000026">
    <property type="protein sequence ID" value="TDG18867.1"/>
    <property type="molecule type" value="Genomic_DNA"/>
</dbReference>
<keyword evidence="3" id="KW-0804">Transcription</keyword>
<evidence type="ECO:0000256" key="3">
    <source>
        <dbReference type="ARBA" id="ARBA00023163"/>
    </source>
</evidence>
<accession>A0A4R5M0Y8</accession>
<dbReference type="SUPFAM" id="SSF48498">
    <property type="entry name" value="Tetracyclin repressor-like, C-terminal domain"/>
    <property type="match status" value="1"/>
</dbReference>
<comment type="caution">
    <text evidence="6">The sequence shown here is derived from an EMBL/GenBank/DDBJ whole genome shotgun (WGS) entry which is preliminary data.</text>
</comment>
<proteinExistence type="predicted"/>
<feature type="domain" description="HTH tetR-type" evidence="5">
    <location>
        <begin position="9"/>
        <end position="69"/>
    </location>
</feature>
<dbReference type="SUPFAM" id="SSF46689">
    <property type="entry name" value="Homeodomain-like"/>
    <property type="match status" value="1"/>
</dbReference>
<dbReference type="PRINTS" id="PR00455">
    <property type="entry name" value="HTHTETR"/>
</dbReference>
<evidence type="ECO:0000256" key="2">
    <source>
        <dbReference type="ARBA" id="ARBA00023125"/>
    </source>
</evidence>
<name>A0A4R5M0Y8_9BURK</name>
<dbReference type="PROSITE" id="PS50977">
    <property type="entry name" value="HTH_TETR_2"/>
    <property type="match status" value="1"/>
</dbReference>
<dbReference type="PANTHER" id="PTHR47506:SF7">
    <property type="entry name" value="TRANSCRIPTIONAL REGULATORY PROTEIN"/>
    <property type="match status" value="1"/>
</dbReference>
<dbReference type="InterPro" id="IPR009057">
    <property type="entry name" value="Homeodomain-like_sf"/>
</dbReference>
<keyword evidence="2 4" id="KW-0238">DNA-binding</keyword>
<dbReference type="InterPro" id="IPR036271">
    <property type="entry name" value="Tet_transcr_reg_TetR-rel_C_sf"/>
</dbReference>
<organism evidence="6 7">
    <name type="scientific">Paraburkholderia silviterrae</name>
    <dbReference type="NCBI Taxonomy" id="2528715"/>
    <lineage>
        <taxon>Bacteria</taxon>
        <taxon>Pseudomonadati</taxon>
        <taxon>Pseudomonadota</taxon>
        <taxon>Betaproteobacteria</taxon>
        <taxon>Burkholderiales</taxon>
        <taxon>Burkholderiaceae</taxon>
        <taxon>Paraburkholderia</taxon>
    </lineage>
</organism>
<dbReference type="Gene3D" id="1.10.10.60">
    <property type="entry name" value="Homeodomain-like"/>
    <property type="match status" value="1"/>
</dbReference>
<evidence type="ECO:0000259" key="5">
    <source>
        <dbReference type="PROSITE" id="PS50977"/>
    </source>
</evidence>
<dbReference type="GO" id="GO:0003677">
    <property type="term" value="F:DNA binding"/>
    <property type="evidence" value="ECO:0007669"/>
    <property type="project" value="UniProtKB-UniRule"/>
</dbReference>
<feature type="DNA-binding region" description="H-T-H motif" evidence="4">
    <location>
        <begin position="32"/>
        <end position="51"/>
    </location>
</feature>
<evidence type="ECO:0000313" key="7">
    <source>
        <dbReference type="Proteomes" id="UP000295722"/>
    </source>
</evidence>
<gene>
    <name evidence="6" type="ORF">EYW47_32515</name>
</gene>
<dbReference type="Proteomes" id="UP000295722">
    <property type="component" value="Unassembled WGS sequence"/>
</dbReference>
<keyword evidence="1" id="KW-0805">Transcription regulation</keyword>
<dbReference type="PANTHER" id="PTHR47506">
    <property type="entry name" value="TRANSCRIPTIONAL REGULATORY PROTEIN"/>
    <property type="match status" value="1"/>
</dbReference>
<evidence type="ECO:0000313" key="6">
    <source>
        <dbReference type="EMBL" id="TDG18867.1"/>
    </source>
</evidence>
<dbReference type="AlphaFoldDB" id="A0A4R5M0Y8"/>
<dbReference type="RefSeq" id="WP_133198919.1">
    <property type="nucleotide sequence ID" value="NZ_JBHUCW010000046.1"/>
</dbReference>
<dbReference type="Gene3D" id="1.10.357.10">
    <property type="entry name" value="Tetracycline Repressor, domain 2"/>
    <property type="match status" value="1"/>
</dbReference>
<evidence type="ECO:0000256" key="4">
    <source>
        <dbReference type="PROSITE-ProRule" id="PRU00335"/>
    </source>
</evidence>
<keyword evidence="7" id="KW-1185">Reference proteome</keyword>
<protein>
    <submittedName>
        <fullName evidence="6">TetR/AcrR family transcriptional regulator</fullName>
    </submittedName>
</protein>
<dbReference type="OrthoDB" id="9798857at2"/>
<sequence>MGHSQADKIATHQRILDIAAKRFREHGIDGISIADLMKEAGLTVGGFYKHFASREELVAAAFQHALEDIASWEGTITMSPRQAMRTYISEAHRDAVANGCPIAALANDVSRSTDETREIYTNRVRRIMEQISKALPTEDSASKRSEAALIVSACIGAITLSRAISDPKLSKQVLDGTLAKVLDLLTTKRNRKP</sequence>